<dbReference type="SUPFAM" id="SSF52540">
    <property type="entry name" value="P-loop containing nucleoside triphosphate hydrolases"/>
    <property type="match status" value="1"/>
</dbReference>
<gene>
    <name evidence="2" type="ORF">CYLTODRAFT_490757</name>
</gene>
<evidence type="ECO:0000313" key="3">
    <source>
        <dbReference type="Proteomes" id="UP000054007"/>
    </source>
</evidence>
<dbReference type="OrthoDB" id="6513042at2759"/>
<dbReference type="Pfam" id="PF13604">
    <property type="entry name" value="AAA_30"/>
    <property type="match status" value="1"/>
</dbReference>
<dbReference type="Pfam" id="PF13087">
    <property type="entry name" value="AAA_12"/>
    <property type="match status" value="1"/>
</dbReference>
<dbReference type="InterPro" id="IPR041679">
    <property type="entry name" value="DNA2/NAM7-like_C"/>
</dbReference>
<dbReference type="PANTHER" id="PTHR10887:SF495">
    <property type="entry name" value="HELICASE SENATAXIN ISOFORM X1-RELATED"/>
    <property type="match status" value="1"/>
</dbReference>
<dbReference type="InterPro" id="IPR047187">
    <property type="entry name" value="SF1_C_Upf1"/>
</dbReference>
<feature type="domain" description="DNA2/NAM7 helicase-like C-terminal" evidence="1">
    <location>
        <begin position="602"/>
        <end position="772"/>
    </location>
</feature>
<dbReference type="InterPro" id="IPR027417">
    <property type="entry name" value="P-loop_NTPase"/>
</dbReference>
<dbReference type="InterPro" id="IPR045055">
    <property type="entry name" value="DNA2/NAM7-like"/>
</dbReference>
<dbReference type="EMBL" id="KN880530">
    <property type="protein sequence ID" value="KIY67258.1"/>
    <property type="molecule type" value="Genomic_DNA"/>
</dbReference>
<dbReference type="STRING" id="1314674.A0A0D7B9N5"/>
<protein>
    <recommendedName>
        <fullName evidence="1">DNA2/NAM7 helicase-like C-terminal domain-containing protein</fullName>
    </recommendedName>
</protein>
<evidence type="ECO:0000259" key="1">
    <source>
        <dbReference type="Pfam" id="PF13087"/>
    </source>
</evidence>
<dbReference type="Gene3D" id="3.40.50.300">
    <property type="entry name" value="P-loop containing nucleotide triphosphate hydrolases"/>
    <property type="match status" value="2"/>
</dbReference>
<name>A0A0D7B9N5_9AGAR</name>
<evidence type="ECO:0000313" key="2">
    <source>
        <dbReference type="EMBL" id="KIY67258.1"/>
    </source>
</evidence>
<dbReference type="Proteomes" id="UP000054007">
    <property type="component" value="Unassembled WGS sequence"/>
</dbReference>
<proteinExistence type="predicted"/>
<dbReference type="PANTHER" id="PTHR10887">
    <property type="entry name" value="DNA2/NAM7 HELICASE FAMILY"/>
    <property type="match status" value="1"/>
</dbReference>
<dbReference type="AlphaFoldDB" id="A0A0D7B9N5"/>
<sequence length="813" mass="90735">MAARAPNRAKAQTFEQILLTRYPKSEIKRLVITEDKITKIKLEGFTPSSGGNYQPIGLSVGYDPKGNLELFAICDSAICLVVQVSTSANELDRAERAALLQQYVFCRDAGEIFGFDLDAAAIAMLHILNVHIARGVDIQTALADQVPERVPLDCLKCCIGDDTACKKIGLSVNNVKGAFKHEYRDEKDELGETHFIAVTQRAWAAQFVATYQNAAFTFSDVKYIETINFSPQLITVIIDMLETTRRVTNIGPKGGDHRFTKAQSEEDSQVSIRMGSFAQRFQGGEEVVLVQLNTIGERITRFAVVSEVTGKNATFEFMSGQRITIANNDKSLVSVKSITRSPLTNADKKTRARIRAVLLGDLELFADNVWVHNILIAHTTTHMKPWPNNWSLPTVTSPILPEHLKHPSRMSLNRSQKHVVDAMLDPVNPITIVQGPPGTGKTSTLAAFVKVALAAGRSGIWLIAQSNVAVKNIAEKLIKVGFSNFKLLVSSDFELWHDHLYTTLTPCIIRSTTFRTVQRKEFAATQVFIATLSMLSSRFISKFMSVVPLRTLVVDEASQIKVSEYINVFTSFKDTLQKMCFIGDPKQLPPYGADDVKQVQSIFELEHLKDICLMLDTQYRMPPQLGAFISKEVYDNKLMSWDDHPVQPDTPALFFIDVPTGGERQNEKKSFENNAEAEIAIQLAALFQQAGHHHRIITPYAGQTELIENLLKERDLEWDDKCFNVDSFQGNEDDYIIISLVRSQAIGFLSSLRRTNVMLSRCKKAMYIISSRKFLGKKGLETLVGRLASDVDGGAWLSVDHVAQGHIDQYVVV</sequence>
<reference evidence="2 3" key="1">
    <citation type="journal article" date="2015" name="Fungal Genet. Biol.">
        <title>Evolution of novel wood decay mechanisms in Agaricales revealed by the genome sequences of Fistulina hepatica and Cylindrobasidium torrendii.</title>
        <authorList>
            <person name="Floudas D."/>
            <person name="Held B.W."/>
            <person name="Riley R."/>
            <person name="Nagy L.G."/>
            <person name="Koehler G."/>
            <person name="Ransdell A.S."/>
            <person name="Younus H."/>
            <person name="Chow J."/>
            <person name="Chiniquy J."/>
            <person name="Lipzen A."/>
            <person name="Tritt A."/>
            <person name="Sun H."/>
            <person name="Haridas S."/>
            <person name="LaButti K."/>
            <person name="Ohm R.A."/>
            <person name="Kues U."/>
            <person name="Blanchette R.A."/>
            <person name="Grigoriev I.V."/>
            <person name="Minto R.E."/>
            <person name="Hibbett D.S."/>
        </authorList>
    </citation>
    <scope>NUCLEOTIDE SEQUENCE [LARGE SCALE GENOMIC DNA]</scope>
    <source>
        <strain evidence="2 3">FP15055 ss-10</strain>
    </source>
</reference>
<keyword evidence="3" id="KW-1185">Reference proteome</keyword>
<organism evidence="2 3">
    <name type="scientific">Cylindrobasidium torrendii FP15055 ss-10</name>
    <dbReference type="NCBI Taxonomy" id="1314674"/>
    <lineage>
        <taxon>Eukaryota</taxon>
        <taxon>Fungi</taxon>
        <taxon>Dikarya</taxon>
        <taxon>Basidiomycota</taxon>
        <taxon>Agaricomycotina</taxon>
        <taxon>Agaricomycetes</taxon>
        <taxon>Agaricomycetidae</taxon>
        <taxon>Agaricales</taxon>
        <taxon>Marasmiineae</taxon>
        <taxon>Physalacriaceae</taxon>
        <taxon>Cylindrobasidium</taxon>
    </lineage>
</organism>
<accession>A0A0D7B9N5</accession>
<dbReference type="CDD" id="cd18808">
    <property type="entry name" value="SF1_C_Upf1"/>
    <property type="match status" value="1"/>
</dbReference>